<dbReference type="Pfam" id="PF07686">
    <property type="entry name" value="V-set"/>
    <property type="match status" value="1"/>
</dbReference>
<keyword evidence="4" id="KW-1133">Transmembrane helix</keyword>
<dbReference type="AlphaFoldDB" id="A0A9D3NRA6"/>
<evidence type="ECO:0000256" key="1">
    <source>
        <dbReference type="ARBA" id="ARBA00023157"/>
    </source>
</evidence>
<keyword evidence="7" id="KW-1185">Reference proteome</keyword>
<dbReference type="CDD" id="cd00099">
    <property type="entry name" value="IgV"/>
    <property type="match status" value="1"/>
</dbReference>
<feature type="region of interest" description="Disordered" evidence="3">
    <location>
        <begin position="276"/>
        <end position="304"/>
    </location>
</feature>
<keyword evidence="1" id="KW-1015">Disulfide bond</keyword>
<dbReference type="Proteomes" id="UP000824219">
    <property type="component" value="Linkage Group LG12"/>
</dbReference>
<gene>
    <name evidence="6" type="ORF">KOW79_010813</name>
</gene>
<accession>A0A9D3NRA6</accession>
<comment type="caution">
    <text evidence="6">The sequence shown here is derived from an EMBL/GenBank/DDBJ whole genome shotgun (WGS) entry which is preliminary data.</text>
</comment>
<feature type="transmembrane region" description="Helical" evidence="4">
    <location>
        <begin position="243"/>
        <end position="266"/>
    </location>
</feature>
<dbReference type="InterPro" id="IPR013106">
    <property type="entry name" value="Ig_V-set"/>
</dbReference>
<dbReference type="InterPro" id="IPR051755">
    <property type="entry name" value="Ig-like_CS_Receptor"/>
</dbReference>
<dbReference type="EMBL" id="JAHKSW010000012">
    <property type="protein sequence ID" value="KAG7325888.1"/>
    <property type="molecule type" value="Genomic_DNA"/>
</dbReference>
<dbReference type="InterPro" id="IPR013783">
    <property type="entry name" value="Ig-like_fold"/>
</dbReference>
<name>A0A9D3NRA6_9TELE</name>
<dbReference type="Gene3D" id="2.60.40.10">
    <property type="entry name" value="Immunoglobulins"/>
    <property type="match status" value="2"/>
</dbReference>
<feature type="domain" description="Ig-like" evidence="5">
    <location>
        <begin position="45"/>
        <end position="131"/>
    </location>
</feature>
<keyword evidence="4" id="KW-0472">Membrane</keyword>
<dbReference type="InterPro" id="IPR007110">
    <property type="entry name" value="Ig-like_dom"/>
</dbReference>
<dbReference type="Pfam" id="PF07654">
    <property type="entry name" value="C1-set"/>
    <property type="match status" value="1"/>
</dbReference>
<dbReference type="SMART" id="SM00409">
    <property type="entry name" value="IG"/>
    <property type="match status" value="1"/>
</dbReference>
<sequence>MLEIRELERFSMAAPLLLFCCVCTLRTSLSYVVFQSPDFISASIGESFNLKCTRDLPMEYCYNSISWYKVNLRNGKLGEVRLQILDQLEDDKRTCTKTINNAQVQDSGLYYCASAHDKMLFIGNGTRVVVTDTGPLNLSVVVYTPVVEEVEEDDPSVLLQCVVMDTVPSQVRVWWLVDDEEHTGWTESGWTGQDDSASEYTRAQIRITAEEWSEATIECVVNYKNQTVSRTVPRPSHSVSCAWLLYGGCTVAIFTIAVAITVVLCLRKEKRILPAKRHSDDVDTRRKHRAKGKQETLRNNLQKPAEVSEVEYSFLNPEIFKRQPPPPPINFE</sequence>
<reference evidence="6 7" key="1">
    <citation type="submission" date="2021-06" db="EMBL/GenBank/DDBJ databases">
        <title>Chromosome-level genome assembly of the red-tail catfish (Hemibagrus wyckioides).</title>
        <authorList>
            <person name="Shao F."/>
        </authorList>
    </citation>
    <scope>NUCLEOTIDE SEQUENCE [LARGE SCALE GENOMIC DNA]</scope>
    <source>
        <strain evidence="6">EC202008001</strain>
        <tissue evidence="6">Blood</tissue>
    </source>
</reference>
<organism evidence="6 7">
    <name type="scientific">Hemibagrus wyckioides</name>
    <dbReference type="NCBI Taxonomy" id="337641"/>
    <lineage>
        <taxon>Eukaryota</taxon>
        <taxon>Metazoa</taxon>
        <taxon>Chordata</taxon>
        <taxon>Craniata</taxon>
        <taxon>Vertebrata</taxon>
        <taxon>Euteleostomi</taxon>
        <taxon>Actinopterygii</taxon>
        <taxon>Neopterygii</taxon>
        <taxon>Teleostei</taxon>
        <taxon>Ostariophysi</taxon>
        <taxon>Siluriformes</taxon>
        <taxon>Bagridae</taxon>
        <taxon>Hemibagrus</taxon>
    </lineage>
</organism>
<proteinExistence type="predicted"/>
<keyword evidence="2" id="KW-0325">Glycoprotein</keyword>
<evidence type="ECO:0000313" key="7">
    <source>
        <dbReference type="Proteomes" id="UP000824219"/>
    </source>
</evidence>
<protein>
    <recommendedName>
        <fullName evidence="5">Ig-like domain-containing protein</fullName>
    </recommendedName>
</protein>
<evidence type="ECO:0000313" key="6">
    <source>
        <dbReference type="EMBL" id="KAG7325888.1"/>
    </source>
</evidence>
<evidence type="ECO:0000256" key="4">
    <source>
        <dbReference type="SAM" id="Phobius"/>
    </source>
</evidence>
<dbReference type="InterPro" id="IPR036179">
    <property type="entry name" value="Ig-like_dom_sf"/>
</dbReference>
<evidence type="ECO:0000256" key="3">
    <source>
        <dbReference type="SAM" id="MobiDB-lite"/>
    </source>
</evidence>
<dbReference type="OrthoDB" id="6103117at2759"/>
<feature type="domain" description="Ig-like" evidence="5">
    <location>
        <begin position="135"/>
        <end position="229"/>
    </location>
</feature>
<dbReference type="InterPro" id="IPR003597">
    <property type="entry name" value="Ig_C1-set"/>
</dbReference>
<dbReference type="PROSITE" id="PS50835">
    <property type="entry name" value="IG_LIKE"/>
    <property type="match status" value="2"/>
</dbReference>
<keyword evidence="4" id="KW-0812">Transmembrane</keyword>
<evidence type="ECO:0000259" key="5">
    <source>
        <dbReference type="PROSITE" id="PS50835"/>
    </source>
</evidence>
<dbReference type="InterPro" id="IPR003599">
    <property type="entry name" value="Ig_sub"/>
</dbReference>
<dbReference type="SUPFAM" id="SSF48726">
    <property type="entry name" value="Immunoglobulin"/>
    <property type="match status" value="2"/>
</dbReference>
<dbReference type="PANTHER" id="PTHR19971">
    <property type="entry name" value="SIGNAL-REGULATORY PROTEIN BETA"/>
    <property type="match status" value="1"/>
</dbReference>
<evidence type="ECO:0000256" key="2">
    <source>
        <dbReference type="ARBA" id="ARBA00023180"/>
    </source>
</evidence>